<sequence length="117" mass="13481">MVTYLLSPFHSIPPATMKKKRSHTFVSRIPSAQRTHKRTQARVCRSQQKPFSLRVSLRDYTFPFLCFFSLSPTPFSPSFVLRLVATLLVTEKQNKTKLVIENNKETPFQPLPTGRVT</sequence>
<dbReference type="AlphaFoldDB" id="G0URL8"/>
<evidence type="ECO:0000313" key="1">
    <source>
        <dbReference type="EMBL" id="CCC92030.1"/>
    </source>
</evidence>
<accession>G0URL8</accession>
<gene>
    <name evidence="1" type="ORF">TCIL3000_8_2490</name>
</gene>
<protein>
    <submittedName>
        <fullName evidence="1">Uncharacterized protein</fullName>
    </submittedName>
</protein>
<reference evidence="1" key="1">
    <citation type="journal article" date="2012" name="Proc. Natl. Acad. Sci. U.S.A.">
        <title>Antigenic diversity is generated by distinct evolutionary mechanisms in African trypanosome species.</title>
        <authorList>
            <person name="Jackson A.P."/>
            <person name="Berry A."/>
            <person name="Aslett M."/>
            <person name="Allison H.C."/>
            <person name="Burton P."/>
            <person name="Vavrova-Anderson J."/>
            <person name="Brown R."/>
            <person name="Browne H."/>
            <person name="Corton N."/>
            <person name="Hauser H."/>
            <person name="Gamble J."/>
            <person name="Gilderthorp R."/>
            <person name="Marcello L."/>
            <person name="McQuillan J."/>
            <person name="Otto T.D."/>
            <person name="Quail M.A."/>
            <person name="Sanders M.J."/>
            <person name="van Tonder A."/>
            <person name="Ginger M.L."/>
            <person name="Field M.C."/>
            <person name="Barry J.D."/>
            <person name="Hertz-Fowler C."/>
            <person name="Berriman M."/>
        </authorList>
    </citation>
    <scope>NUCLEOTIDE SEQUENCE</scope>
    <source>
        <strain evidence="1">IL3000</strain>
    </source>
</reference>
<dbReference type="EMBL" id="HE575321">
    <property type="protein sequence ID" value="CCC92030.1"/>
    <property type="molecule type" value="Genomic_DNA"/>
</dbReference>
<organism evidence="1">
    <name type="scientific">Trypanosoma congolense (strain IL3000)</name>
    <dbReference type="NCBI Taxonomy" id="1068625"/>
    <lineage>
        <taxon>Eukaryota</taxon>
        <taxon>Discoba</taxon>
        <taxon>Euglenozoa</taxon>
        <taxon>Kinetoplastea</taxon>
        <taxon>Metakinetoplastina</taxon>
        <taxon>Trypanosomatida</taxon>
        <taxon>Trypanosomatidae</taxon>
        <taxon>Trypanosoma</taxon>
        <taxon>Nannomonas</taxon>
    </lineage>
</organism>
<proteinExistence type="predicted"/>
<name>G0URL8_TRYCI</name>